<dbReference type="Proteomes" id="UP000648239">
    <property type="component" value="Unassembled WGS sequence"/>
</dbReference>
<keyword evidence="1" id="KW-1133">Transmembrane helix</keyword>
<accession>A0A8J7CEA8</accession>
<keyword evidence="1" id="KW-0472">Membrane</keyword>
<organism evidence="2 3">
    <name type="scientific">Candidatus Polarisedimenticola svalbardensis</name>
    <dbReference type="NCBI Taxonomy" id="2886004"/>
    <lineage>
        <taxon>Bacteria</taxon>
        <taxon>Pseudomonadati</taxon>
        <taxon>Acidobacteriota</taxon>
        <taxon>Candidatus Polarisedimenticolia</taxon>
        <taxon>Candidatus Polarisedimenticolales</taxon>
        <taxon>Candidatus Polarisedimenticolaceae</taxon>
        <taxon>Candidatus Polarisedimenticola</taxon>
    </lineage>
</organism>
<sequence length="74" mass="8291">MLRDVIGDAGLAFYPQIALILFLLVFVSICIYVFMKKRSDWDAARYMPLQDTDQDCGDRNVAETIDGGKDEADG</sequence>
<dbReference type="EMBL" id="JACXWD010000019">
    <property type="protein sequence ID" value="MBD3867964.1"/>
    <property type="molecule type" value="Genomic_DNA"/>
</dbReference>
<evidence type="ECO:0000313" key="3">
    <source>
        <dbReference type="Proteomes" id="UP000648239"/>
    </source>
</evidence>
<name>A0A8J7CEA8_9BACT</name>
<comment type="caution">
    <text evidence="2">The sequence shown here is derived from an EMBL/GenBank/DDBJ whole genome shotgun (WGS) entry which is preliminary data.</text>
</comment>
<feature type="transmembrane region" description="Helical" evidence="1">
    <location>
        <begin position="12"/>
        <end position="35"/>
    </location>
</feature>
<protein>
    <submittedName>
        <fullName evidence="2">Cbb3-type cytochrome c oxidase subunit 3</fullName>
    </submittedName>
</protein>
<evidence type="ECO:0000256" key="1">
    <source>
        <dbReference type="SAM" id="Phobius"/>
    </source>
</evidence>
<proteinExistence type="predicted"/>
<dbReference type="AlphaFoldDB" id="A0A8J7CEA8"/>
<keyword evidence="1" id="KW-0812">Transmembrane</keyword>
<reference evidence="2 3" key="1">
    <citation type="submission" date="2020-08" db="EMBL/GenBank/DDBJ databases">
        <title>Acidobacteriota in marine sediments use diverse sulfur dissimilation pathways.</title>
        <authorList>
            <person name="Wasmund K."/>
        </authorList>
    </citation>
    <scope>NUCLEOTIDE SEQUENCE [LARGE SCALE GENOMIC DNA]</scope>
    <source>
        <strain evidence="2">MAG AM4</strain>
    </source>
</reference>
<gene>
    <name evidence="2" type="ORF">IFK94_07560</name>
</gene>
<evidence type="ECO:0000313" key="2">
    <source>
        <dbReference type="EMBL" id="MBD3867964.1"/>
    </source>
</evidence>